<dbReference type="AlphaFoldDB" id="A0A8J3LHP8"/>
<feature type="transmembrane region" description="Helical" evidence="1">
    <location>
        <begin position="347"/>
        <end position="365"/>
    </location>
</feature>
<dbReference type="RefSeq" id="WP_166384715.1">
    <property type="nucleotide sequence ID" value="NZ_BAAATT010000039.1"/>
</dbReference>
<proteinExistence type="predicted"/>
<protein>
    <submittedName>
        <fullName evidence="2">Uncharacterized protein</fullName>
    </submittedName>
</protein>
<feature type="transmembrane region" description="Helical" evidence="1">
    <location>
        <begin position="132"/>
        <end position="151"/>
    </location>
</feature>
<gene>
    <name evidence="2" type="ORF">Cme02nite_74860</name>
</gene>
<organism evidence="2 3">
    <name type="scientific">Catellatospora methionotrophica</name>
    <dbReference type="NCBI Taxonomy" id="121620"/>
    <lineage>
        <taxon>Bacteria</taxon>
        <taxon>Bacillati</taxon>
        <taxon>Actinomycetota</taxon>
        <taxon>Actinomycetes</taxon>
        <taxon>Micromonosporales</taxon>
        <taxon>Micromonosporaceae</taxon>
        <taxon>Catellatospora</taxon>
    </lineage>
</organism>
<feature type="transmembrane region" description="Helical" evidence="1">
    <location>
        <begin position="294"/>
        <end position="314"/>
    </location>
</feature>
<feature type="transmembrane region" description="Helical" evidence="1">
    <location>
        <begin position="178"/>
        <end position="199"/>
    </location>
</feature>
<dbReference type="Proteomes" id="UP000660339">
    <property type="component" value="Unassembled WGS sequence"/>
</dbReference>
<feature type="transmembrane region" description="Helical" evidence="1">
    <location>
        <begin position="414"/>
        <end position="435"/>
    </location>
</feature>
<feature type="transmembrane region" description="Helical" evidence="1">
    <location>
        <begin position="76"/>
        <end position="94"/>
    </location>
</feature>
<keyword evidence="1" id="KW-1133">Transmembrane helix</keyword>
<comment type="caution">
    <text evidence="2">The sequence shown here is derived from an EMBL/GenBank/DDBJ whole genome shotgun (WGS) entry which is preliminary data.</text>
</comment>
<feature type="transmembrane region" description="Helical" evidence="1">
    <location>
        <begin position="100"/>
        <end position="120"/>
    </location>
</feature>
<keyword evidence="1" id="KW-0472">Membrane</keyword>
<reference evidence="2" key="1">
    <citation type="submission" date="2021-01" db="EMBL/GenBank/DDBJ databases">
        <title>Whole genome shotgun sequence of Catellatospora methionotrophica NBRC 14553.</title>
        <authorList>
            <person name="Komaki H."/>
            <person name="Tamura T."/>
        </authorList>
    </citation>
    <scope>NUCLEOTIDE SEQUENCE</scope>
    <source>
        <strain evidence="2">NBRC 14553</strain>
    </source>
</reference>
<name>A0A8J3LHP8_9ACTN</name>
<accession>A0A8J3LHP8</accession>
<feature type="transmembrane region" description="Helical" evidence="1">
    <location>
        <begin position="250"/>
        <end position="273"/>
    </location>
</feature>
<feature type="transmembrane region" description="Helical" evidence="1">
    <location>
        <begin position="211"/>
        <end position="230"/>
    </location>
</feature>
<keyword evidence="3" id="KW-1185">Reference proteome</keyword>
<evidence type="ECO:0000313" key="2">
    <source>
        <dbReference type="EMBL" id="GIG19154.1"/>
    </source>
</evidence>
<keyword evidence="1" id="KW-0812">Transmembrane</keyword>
<feature type="transmembrane region" description="Helical" evidence="1">
    <location>
        <begin position="320"/>
        <end position="340"/>
    </location>
</feature>
<evidence type="ECO:0000256" key="1">
    <source>
        <dbReference type="SAM" id="Phobius"/>
    </source>
</evidence>
<evidence type="ECO:0000313" key="3">
    <source>
        <dbReference type="Proteomes" id="UP000660339"/>
    </source>
</evidence>
<sequence length="456" mass="50533">MPAETRQQTAPVDADHPVAEVPVAPRDRGGAVEWTLFGLGMLSLVFANHKVTWDARRRYDALDQLLSGDGLSEDRYSLLGPLFATPMWLAGQVIGRPDVWLAYFNLVVFALALLALHLLLRGRVDAGLLRRFLLLLVVGSMIPAHISNFYAETFSAMTVGVGLIAAYLAATHPWWRRLGWAGLALGTANIAATLPALALTAADRAVRLRRLRYAVPVVTAVLLVLGEAWLRRGDPLDQGYTGERFDYPMALGVLAILFSFGKGLVWFTPGLFLPIRRRLRGLYDAGAVDLWGAYRSWLIYVGAMVAVYANWWAWSGDLYWGPRFFLLAVLPAALALAVWLTRPDARAWPNVMLLGVLSLSVWVAANSSVFESSGAPRCYDKANLQEDYCRFGVVESDLWYPLTDWPGNLAPGRYAQLAFFAVVWAWLAAPIVARLTRSATAWLRAHPVASPAQWRW</sequence>
<dbReference type="EMBL" id="BONJ01000048">
    <property type="protein sequence ID" value="GIG19154.1"/>
    <property type="molecule type" value="Genomic_DNA"/>
</dbReference>